<evidence type="ECO:0000256" key="8">
    <source>
        <dbReference type="ARBA" id="ARBA00022989"/>
    </source>
</evidence>
<dbReference type="Proteomes" id="UP000008834">
    <property type="component" value="Chromosome"/>
</dbReference>
<dbReference type="GO" id="GO:0006508">
    <property type="term" value="P:proteolysis"/>
    <property type="evidence" value="ECO:0007669"/>
    <property type="project" value="UniProtKB-KW"/>
</dbReference>
<evidence type="ECO:0000259" key="12">
    <source>
        <dbReference type="SMART" id="SM00228"/>
    </source>
</evidence>
<evidence type="ECO:0000256" key="2">
    <source>
        <dbReference type="ARBA" id="ARBA00004141"/>
    </source>
</evidence>
<dbReference type="InterPro" id="IPR001478">
    <property type="entry name" value="PDZ"/>
</dbReference>
<gene>
    <name evidence="13" type="ordered locus">BH0118</name>
</gene>
<feature type="domain" description="PDZ" evidence="12">
    <location>
        <begin position="192"/>
        <end position="263"/>
    </location>
</feature>
<dbReference type="PANTHER" id="PTHR42837">
    <property type="entry name" value="REGULATOR OF SIGMA-E PROTEASE RSEP"/>
    <property type="match status" value="1"/>
</dbReference>
<keyword evidence="7 11" id="KW-0862">Zinc</keyword>
<dbReference type="NCBIfam" id="TIGR00054">
    <property type="entry name" value="RIP metalloprotease RseP"/>
    <property type="match status" value="1"/>
</dbReference>
<dbReference type="InterPro" id="IPR004387">
    <property type="entry name" value="Pept_M50_Zn"/>
</dbReference>
<feature type="transmembrane region" description="Helical" evidence="11">
    <location>
        <begin position="98"/>
        <end position="119"/>
    </location>
</feature>
<dbReference type="SUPFAM" id="SSF50156">
    <property type="entry name" value="PDZ domain-like"/>
    <property type="match status" value="2"/>
</dbReference>
<dbReference type="GO" id="GO:0004222">
    <property type="term" value="F:metalloendopeptidase activity"/>
    <property type="evidence" value="ECO:0007669"/>
    <property type="project" value="InterPro"/>
</dbReference>
<dbReference type="AlphaFoldDB" id="A0AA34R3L1"/>
<sequence>MYIFLSILAFTFIIFIHELGHLLFAKLFKVKVEVFSIGIGPSLFKIKIKETEYRFSPIFLGGYCKLKGSEHLENELKLNRQLEADKDSIFGISHFKKILIYFAGPLFNLIFAFIIFVAIEMIGIVYPDYPSKIVVINNSASSKFKDGDVILSVNNNNIKYYSDLNKFVSLKDSRMTFTVLRNGDRISFEEHTSLDKLIKEIGPWVDLIIAKVKTNSSAEVAGLKPNDKIIGINDVALNNNEDLNNLTAKLDVNVVDIRYERNGEILTSKLVFQDTNKSLGIHLLPGLDRVVKADNLGIALKNSFNKVLNILGNILKSIISLFTNFKNNSKNIVGPVGMMSIVIGSFSFGILYWLNTIAIFSLLIAGMNLFFVVIPMLDGGQILISLIELLRGKRFHAKYIYYFYIIGILLMLSLFVLGFLNDLRNLI</sequence>
<feature type="transmembrane region" description="Helical" evidence="11">
    <location>
        <begin position="359"/>
        <end position="387"/>
    </location>
</feature>
<dbReference type="Pfam" id="PF02163">
    <property type="entry name" value="Peptidase_M50"/>
    <property type="match status" value="1"/>
</dbReference>
<keyword evidence="8 11" id="KW-1133">Transmembrane helix</keyword>
<protein>
    <recommendedName>
        <fullName evidence="11">Zinc metalloprotease</fullName>
        <ecNumber evidence="11">3.4.24.-</ecNumber>
    </recommendedName>
</protein>
<evidence type="ECO:0000256" key="4">
    <source>
        <dbReference type="ARBA" id="ARBA00022670"/>
    </source>
</evidence>
<dbReference type="KEGG" id="bhr:BH0118"/>
<dbReference type="InterPro" id="IPR008915">
    <property type="entry name" value="Peptidase_M50"/>
</dbReference>
<accession>A0AA34R3L1</accession>
<comment type="subcellular location">
    <subcellularLocation>
        <location evidence="2">Membrane</location>
        <topology evidence="2">Multi-pass membrane protein</topology>
    </subcellularLocation>
</comment>
<organism evidence="13 14">
    <name type="scientific">Borrelia hermsii (strain HS1 / DAH)</name>
    <dbReference type="NCBI Taxonomy" id="314723"/>
    <lineage>
        <taxon>Bacteria</taxon>
        <taxon>Pseudomonadati</taxon>
        <taxon>Spirochaetota</taxon>
        <taxon>Spirochaetia</taxon>
        <taxon>Spirochaetales</taxon>
        <taxon>Borreliaceae</taxon>
        <taxon>Borrelia</taxon>
    </lineage>
</organism>
<dbReference type="SMART" id="SM00228">
    <property type="entry name" value="PDZ"/>
    <property type="match status" value="2"/>
</dbReference>
<dbReference type="RefSeq" id="WP_012421896.1">
    <property type="nucleotide sequence ID" value="NC_010673.1"/>
</dbReference>
<feature type="transmembrane region" description="Helical" evidence="11">
    <location>
        <begin position="332"/>
        <end position="353"/>
    </location>
</feature>
<name>A0AA34R3L1_BORHD</name>
<reference evidence="14" key="1">
    <citation type="submission" date="2004-12" db="EMBL/GenBank/DDBJ databases">
        <title>The genome sequence of Borrelia hermsii and Borrelia turicatae: comparative analysis of two agents of endemic N. America relapsing fever.</title>
        <authorList>
            <person name="Porcella S.F."/>
            <person name="Raffel S.J."/>
            <person name="Schrumpf M.E."/>
            <person name="Montgomery B."/>
            <person name="Smith T."/>
            <person name="Schwan T.G."/>
        </authorList>
    </citation>
    <scope>NUCLEOTIDE SEQUENCE [LARGE SCALE GENOMIC DNA]</scope>
    <source>
        <strain evidence="14">HS1 / DAH</strain>
    </source>
</reference>
<evidence type="ECO:0000313" key="13">
    <source>
        <dbReference type="EMBL" id="AAX16639.1"/>
    </source>
</evidence>
<dbReference type="EMBL" id="CP000048">
    <property type="protein sequence ID" value="AAX16639.1"/>
    <property type="molecule type" value="Genomic_DNA"/>
</dbReference>
<comment type="cofactor">
    <cofactor evidence="1 11">
        <name>Zn(2+)</name>
        <dbReference type="ChEBI" id="CHEBI:29105"/>
    </cofactor>
</comment>
<comment type="similarity">
    <text evidence="3 11">Belongs to the peptidase M50B family.</text>
</comment>
<keyword evidence="9 11" id="KW-0482">Metalloprotease</keyword>
<dbReference type="PANTHER" id="PTHR42837:SF2">
    <property type="entry name" value="MEMBRANE METALLOPROTEASE ARASP2, CHLOROPLASTIC-RELATED"/>
    <property type="match status" value="1"/>
</dbReference>
<dbReference type="InterPro" id="IPR036034">
    <property type="entry name" value="PDZ_sf"/>
</dbReference>
<keyword evidence="11" id="KW-0479">Metal-binding</keyword>
<dbReference type="GO" id="GO:0046872">
    <property type="term" value="F:metal ion binding"/>
    <property type="evidence" value="ECO:0007669"/>
    <property type="project" value="UniProtKB-KW"/>
</dbReference>
<dbReference type="EC" id="3.4.24.-" evidence="11"/>
<feature type="transmembrane region" description="Helical" evidence="11">
    <location>
        <begin position="399"/>
        <end position="420"/>
    </location>
</feature>
<evidence type="ECO:0000256" key="1">
    <source>
        <dbReference type="ARBA" id="ARBA00001947"/>
    </source>
</evidence>
<evidence type="ECO:0000256" key="9">
    <source>
        <dbReference type="ARBA" id="ARBA00023049"/>
    </source>
</evidence>
<evidence type="ECO:0000256" key="7">
    <source>
        <dbReference type="ARBA" id="ARBA00022833"/>
    </source>
</evidence>
<evidence type="ECO:0000256" key="11">
    <source>
        <dbReference type="RuleBase" id="RU362031"/>
    </source>
</evidence>
<dbReference type="GO" id="GO:0016020">
    <property type="term" value="C:membrane"/>
    <property type="evidence" value="ECO:0007669"/>
    <property type="project" value="UniProtKB-SubCell"/>
</dbReference>
<evidence type="ECO:0000256" key="10">
    <source>
        <dbReference type="ARBA" id="ARBA00023136"/>
    </source>
</evidence>
<evidence type="ECO:0000313" key="14">
    <source>
        <dbReference type="Proteomes" id="UP000008834"/>
    </source>
</evidence>
<keyword evidence="10 11" id="KW-0472">Membrane</keyword>
<dbReference type="CDD" id="cd06163">
    <property type="entry name" value="S2P-M50_PDZ_RseP-like"/>
    <property type="match status" value="1"/>
</dbReference>
<proteinExistence type="inferred from homology"/>
<dbReference type="Gene3D" id="2.30.42.10">
    <property type="match status" value="2"/>
</dbReference>
<feature type="domain" description="PDZ" evidence="12">
    <location>
        <begin position="120"/>
        <end position="183"/>
    </location>
</feature>
<keyword evidence="6 11" id="KW-0378">Hydrolase</keyword>
<evidence type="ECO:0000256" key="6">
    <source>
        <dbReference type="ARBA" id="ARBA00022801"/>
    </source>
</evidence>
<keyword evidence="4" id="KW-0645">Protease</keyword>
<evidence type="ECO:0000256" key="5">
    <source>
        <dbReference type="ARBA" id="ARBA00022692"/>
    </source>
</evidence>
<keyword evidence="5 11" id="KW-0812">Transmembrane</keyword>
<evidence type="ECO:0000256" key="3">
    <source>
        <dbReference type="ARBA" id="ARBA00007931"/>
    </source>
</evidence>